<dbReference type="Proteomes" id="UP000326582">
    <property type="component" value="Chromosome 2"/>
</dbReference>
<accession>A0ACD0WHJ8</accession>
<dbReference type="EMBL" id="CP038485">
    <property type="protein sequence ID" value="QFZ26795.1"/>
    <property type="molecule type" value="Genomic_DNA"/>
</dbReference>
<protein>
    <submittedName>
        <fullName evidence="1">Universal stress protein A family protein</fullName>
    </submittedName>
</protein>
<evidence type="ECO:0000313" key="1">
    <source>
        <dbReference type="EMBL" id="QFZ26795.1"/>
    </source>
</evidence>
<reference evidence="2" key="1">
    <citation type="journal article" date="2019" name="MBio">
        <title>Comparative genomics for the elucidation of multidrug resistance (MDR) in Candida lusitaniae.</title>
        <authorList>
            <person name="Kannan A."/>
            <person name="Asner S.A."/>
            <person name="Trachsel E."/>
            <person name="Kelly S."/>
            <person name="Parker J."/>
            <person name="Sanglard D."/>
        </authorList>
    </citation>
    <scope>NUCLEOTIDE SEQUENCE [LARGE SCALE GENOMIC DNA]</scope>
    <source>
        <strain evidence="2">P1</strain>
    </source>
</reference>
<gene>
    <name evidence="1" type="ORF">EJF14_20713</name>
</gene>
<organism evidence="1 2">
    <name type="scientific">Clavispora lusitaniae</name>
    <name type="common">Candida lusitaniae</name>
    <dbReference type="NCBI Taxonomy" id="36911"/>
    <lineage>
        <taxon>Eukaryota</taxon>
        <taxon>Fungi</taxon>
        <taxon>Dikarya</taxon>
        <taxon>Ascomycota</taxon>
        <taxon>Saccharomycotina</taxon>
        <taxon>Pichiomycetes</taxon>
        <taxon>Metschnikowiaceae</taxon>
        <taxon>Clavispora</taxon>
    </lineage>
</organism>
<sequence>MGLFTPKNSNYYYASVSPMGSGPRPQRSRPKDTSKENLDDDEDVEVKKVYEKEKIVKAPIEDDAEEATEGKESRPETETQLNTRLNSLLYHTSNDSVDLYRSENTSSDLLGRIYYDDYDPTDSEAMQRISSLTSLSTAIPKNVTSPKIRPSFERGVSFDTLSDSHHSSIILKEKHPEFRFRRNNKTFLVGFSNDSQSMRAVEWAFQEMVINGDTIVLFQVLDDRNYKVVDRKDAEAVVEKVKKLNVHQRKISLVYEVVIGRPQKLLKQAILEYNPAMMVVGTHQEPLSTSNSSTSLSSASHHMPFFGKSSISKYFLQYALVPVIVVKPNYQYEEALPKPIDSQTYFQDWLAGIDISSSFEKKKKKNRLTLLSPSTSRNSSSINLAPSNSVELRGRSTMEKDPSFTVGSRDSSVSSQERSRSEQRNRSRSRSRLSRLFH</sequence>
<name>A0ACD0WHJ8_CLALS</name>
<proteinExistence type="predicted"/>
<keyword evidence="2" id="KW-1185">Reference proteome</keyword>
<evidence type="ECO:0000313" key="2">
    <source>
        <dbReference type="Proteomes" id="UP000326582"/>
    </source>
</evidence>